<gene>
    <name evidence="3" type="primary">LOC127751392</name>
    <name evidence="2" type="synonym">LOC127750763</name>
</gene>
<sequence>MTSTISNALKVSQCIRFPPLSENRKTEEFINVLADLLHSFYKAEPRGNQQSLIDVSCVGAQIGPNDRGVSKEHGFLDVLLKTELTSSGSEKVLLICLRATKWVWIAVDSGLQQSSADFVEEGISFCHIKSFWLLFSTLCSCEAVNPLASIVLIKLDKFRYQNMPHGSYNEVVQITMHGPY</sequence>
<dbReference type="GeneID" id="127751392"/>
<accession>A0A9C6X871</accession>
<reference evidence="2 3" key="1">
    <citation type="submission" date="2025-04" db="UniProtKB">
        <authorList>
            <consortium name="RefSeq"/>
        </authorList>
    </citation>
    <scope>IDENTIFICATION</scope>
    <source>
        <tissue evidence="2 3">Whole organism</tissue>
    </source>
</reference>
<dbReference type="AlphaFoldDB" id="A0A9C6X871"/>
<dbReference type="RefSeq" id="XP_052130840.1">
    <property type="nucleotide sequence ID" value="XM_052274880.1"/>
</dbReference>
<name>A0A9C6X871_FRAOC</name>
<dbReference type="RefSeq" id="XP_052129190.1">
    <property type="nucleotide sequence ID" value="XM_052273230.1"/>
</dbReference>
<proteinExistence type="predicted"/>
<organism evidence="1 3">
    <name type="scientific">Frankliniella occidentalis</name>
    <name type="common">Western flower thrips</name>
    <name type="synonym">Euthrips occidentalis</name>
    <dbReference type="NCBI Taxonomy" id="133901"/>
    <lineage>
        <taxon>Eukaryota</taxon>
        <taxon>Metazoa</taxon>
        <taxon>Ecdysozoa</taxon>
        <taxon>Arthropoda</taxon>
        <taxon>Hexapoda</taxon>
        <taxon>Insecta</taxon>
        <taxon>Pterygota</taxon>
        <taxon>Neoptera</taxon>
        <taxon>Paraneoptera</taxon>
        <taxon>Thysanoptera</taxon>
        <taxon>Terebrantia</taxon>
        <taxon>Thripoidea</taxon>
        <taxon>Thripidae</taxon>
        <taxon>Frankliniella</taxon>
    </lineage>
</organism>
<evidence type="ECO:0000313" key="2">
    <source>
        <dbReference type="RefSeq" id="XP_052129190.1"/>
    </source>
</evidence>
<dbReference type="Proteomes" id="UP000504606">
    <property type="component" value="Unplaced"/>
</dbReference>
<evidence type="ECO:0000313" key="3">
    <source>
        <dbReference type="RefSeq" id="XP_052130840.1"/>
    </source>
</evidence>
<dbReference type="KEGG" id="foc:127751392"/>
<evidence type="ECO:0000313" key="1">
    <source>
        <dbReference type="Proteomes" id="UP000504606"/>
    </source>
</evidence>
<protein>
    <submittedName>
        <fullName evidence="2">Uncharacterized protein LOC127750763</fullName>
    </submittedName>
    <submittedName>
        <fullName evidence="3">Uncharacterized protein LOC127751392</fullName>
    </submittedName>
</protein>
<dbReference type="KEGG" id="foc:127750763"/>
<keyword evidence="1" id="KW-1185">Reference proteome</keyword>